<dbReference type="PANTHER" id="PTHR14659:SF1">
    <property type="entry name" value="ALPHA- AND GAMMA-ADAPTIN-BINDING PROTEIN P34"/>
    <property type="match status" value="1"/>
</dbReference>
<proteinExistence type="predicted"/>
<dbReference type="AlphaFoldDB" id="G4TMH2"/>
<gene>
    <name evidence="2" type="ORF">PIIN_06452</name>
</gene>
<dbReference type="InParanoid" id="G4TMH2"/>
<protein>
    <submittedName>
        <fullName evidence="2">Uncharacterized protein</fullName>
    </submittedName>
</protein>
<dbReference type="Pfam" id="PF10199">
    <property type="entry name" value="Adaptin_binding"/>
    <property type="match status" value="1"/>
</dbReference>
<feature type="compositionally biased region" description="Basic and acidic residues" evidence="1">
    <location>
        <begin position="181"/>
        <end position="199"/>
    </location>
</feature>
<dbReference type="eggNOG" id="ENOG502SJ9Z">
    <property type="taxonomic scope" value="Eukaryota"/>
</dbReference>
<organism evidence="2 3">
    <name type="scientific">Serendipita indica (strain DSM 11827)</name>
    <name type="common">Root endophyte fungus</name>
    <name type="synonym">Piriformospora indica</name>
    <dbReference type="NCBI Taxonomy" id="1109443"/>
    <lineage>
        <taxon>Eukaryota</taxon>
        <taxon>Fungi</taxon>
        <taxon>Dikarya</taxon>
        <taxon>Basidiomycota</taxon>
        <taxon>Agaricomycotina</taxon>
        <taxon>Agaricomycetes</taxon>
        <taxon>Sebacinales</taxon>
        <taxon>Serendipitaceae</taxon>
        <taxon>Serendipita</taxon>
    </lineage>
</organism>
<feature type="compositionally biased region" description="Polar residues" evidence="1">
    <location>
        <begin position="239"/>
        <end position="251"/>
    </location>
</feature>
<dbReference type="PANTHER" id="PTHR14659">
    <property type="entry name" value="ALPHA- AND GAMMA-ADAPTIN-BINDING PROTEIN P34"/>
    <property type="match status" value="1"/>
</dbReference>
<sequence length="369" mass="40573">MEHGPASRILLVPSSGTLGIQLIKRITSAQDDQLEEDTVQWTISNKYYTADVHFRRANWEYIAQELEPGIPAVVVLWENGEDYQDALVRLTAHGGRMNAEVLLAAVIGATEGDLEQIEDAVSDAGFEFINLGTSISESQNEGYDRIVEALQTVLWPNMQMKRHSRPHHRSQLSTASISAEQMRKEDGPNPNTDNEKKVIEAQSDADDPWPKRTSSTDPTGAQAGGGARFDDDFTEFISAPSSTAHAVSTTPGDAPEQQAASDSDEDFPLPGDEEDYKELLDDEMPSKEEIMQASQRIFGASFTADPRYDKDGNVEEGEEETHGEFDLGSIMGALQNMKEEIAGITDEDEKRKAAARVALGLVWGLERGM</sequence>
<dbReference type="OMA" id="PWTIVNK"/>
<dbReference type="Gene3D" id="3.40.50.11960">
    <property type="match status" value="1"/>
</dbReference>
<evidence type="ECO:0000313" key="3">
    <source>
        <dbReference type="Proteomes" id="UP000007148"/>
    </source>
</evidence>
<name>G4TMH2_SERID</name>
<evidence type="ECO:0000256" key="1">
    <source>
        <dbReference type="SAM" id="MobiDB-lite"/>
    </source>
</evidence>
<feature type="region of interest" description="Disordered" evidence="1">
    <location>
        <begin position="302"/>
        <end position="322"/>
    </location>
</feature>
<feature type="region of interest" description="Disordered" evidence="1">
    <location>
        <begin position="160"/>
        <end position="274"/>
    </location>
</feature>
<accession>G4TMH2</accession>
<feature type="compositionally biased region" description="Acidic residues" evidence="1">
    <location>
        <begin position="262"/>
        <end position="274"/>
    </location>
</feature>
<comment type="caution">
    <text evidence="2">The sequence shown here is derived from an EMBL/GenBank/DDBJ whole genome shotgun (WGS) entry which is preliminary data.</text>
</comment>
<feature type="compositionally biased region" description="Basic residues" evidence="1">
    <location>
        <begin position="160"/>
        <end position="170"/>
    </location>
</feature>
<dbReference type="EMBL" id="CAFZ01000169">
    <property type="protein sequence ID" value="CCA72515.1"/>
    <property type="molecule type" value="Genomic_DNA"/>
</dbReference>
<evidence type="ECO:0000313" key="2">
    <source>
        <dbReference type="EMBL" id="CCA72515.1"/>
    </source>
</evidence>
<dbReference type="OrthoDB" id="10261384at2759"/>
<dbReference type="InterPro" id="IPR019341">
    <property type="entry name" value="Alpha/Gamma-adaptin-bd_p34"/>
</dbReference>
<dbReference type="Proteomes" id="UP000007148">
    <property type="component" value="Unassembled WGS sequence"/>
</dbReference>
<keyword evidence="3" id="KW-1185">Reference proteome</keyword>
<reference evidence="2 3" key="1">
    <citation type="journal article" date="2011" name="PLoS Pathog.">
        <title>Endophytic Life Strategies Decoded by Genome and Transcriptome Analyses of the Mutualistic Root Symbiont Piriformospora indica.</title>
        <authorList>
            <person name="Zuccaro A."/>
            <person name="Lahrmann U."/>
            <person name="Guldener U."/>
            <person name="Langen G."/>
            <person name="Pfiffi S."/>
            <person name="Biedenkopf D."/>
            <person name="Wong P."/>
            <person name="Samans B."/>
            <person name="Grimm C."/>
            <person name="Basiewicz M."/>
            <person name="Murat C."/>
            <person name="Martin F."/>
            <person name="Kogel K.H."/>
        </authorList>
    </citation>
    <scope>NUCLEOTIDE SEQUENCE [LARGE SCALE GENOMIC DNA]</scope>
    <source>
        <strain evidence="2 3">DSM 11827</strain>
    </source>
</reference>
<dbReference type="STRING" id="1109443.G4TMH2"/>
<dbReference type="HOGENOM" id="CLU_048001_1_0_1"/>